<dbReference type="InterPro" id="IPR013249">
    <property type="entry name" value="RNA_pol_sigma70_r4_t2"/>
</dbReference>
<dbReference type="InterPro" id="IPR039425">
    <property type="entry name" value="RNA_pol_sigma-70-like"/>
</dbReference>
<dbReference type="Pfam" id="PF04542">
    <property type="entry name" value="Sigma70_r2"/>
    <property type="match status" value="1"/>
</dbReference>
<keyword evidence="3" id="KW-0731">Sigma factor</keyword>
<evidence type="ECO:0000259" key="6">
    <source>
        <dbReference type="Pfam" id="PF08281"/>
    </source>
</evidence>
<organism evidence="7 8">
    <name type="scientific">Calycomorphotria hydatis</name>
    <dbReference type="NCBI Taxonomy" id="2528027"/>
    <lineage>
        <taxon>Bacteria</taxon>
        <taxon>Pseudomonadati</taxon>
        <taxon>Planctomycetota</taxon>
        <taxon>Planctomycetia</taxon>
        <taxon>Planctomycetales</taxon>
        <taxon>Planctomycetaceae</taxon>
        <taxon>Calycomorphotria</taxon>
    </lineage>
</organism>
<dbReference type="SUPFAM" id="SSF88659">
    <property type="entry name" value="Sigma3 and sigma4 domains of RNA polymerase sigma factors"/>
    <property type="match status" value="1"/>
</dbReference>
<sequence length="189" mass="21678">MAAISKTSPNRITSLESDERQLRFMQSFAAAYRRIFACILTIIPHRQEADDVMQNVCAVLWDKFDEFEEGTNFANWACTIAFFEAKNHARRERRRRSFGLNDTVLSKLEQMRVGSSELLELRRQELANCLSGLKKADHAMLLKFYGGDLTAKEIAKREGRSINALYVKLNRLRRRLADCVQRGLMGGSV</sequence>
<dbReference type="GO" id="GO:0016987">
    <property type="term" value="F:sigma factor activity"/>
    <property type="evidence" value="ECO:0007669"/>
    <property type="project" value="UniProtKB-KW"/>
</dbReference>
<dbReference type="KEGG" id="chya:V22_19710"/>
<reference evidence="7 8" key="1">
    <citation type="submission" date="2019-02" db="EMBL/GenBank/DDBJ databases">
        <title>Deep-cultivation of Planctomycetes and their phenomic and genomic characterization uncovers novel biology.</title>
        <authorList>
            <person name="Wiegand S."/>
            <person name="Jogler M."/>
            <person name="Boedeker C."/>
            <person name="Pinto D."/>
            <person name="Vollmers J."/>
            <person name="Rivas-Marin E."/>
            <person name="Kohn T."/>
            <person name="Peeters S.H."/>
            <person name="Heuer A."/>
            <person name="Rast P."/>
            <person name="Oberbeckmann S."/>
            <person name="Bunk B."/>
            <person name="Jeske O."/>
            <person name="Meyerdierks A."/>
            <person name="Storesund J.E."/>
            <person name="Kallscheuer N."/>
            <person name="Luecker S."/>
            <person name="Lage O.M."/>
            <person name="Pohl T."/>
            <person name="Merkel B.J."/>
            <person name="Hornburger P."/>
            <person name="Mueller R.-W."/>
            <person name="Bruemmer F."/>
            <person name="Labrenz M."/>
            <person name="Spormann A.M."/>
            <person name="Op den Camp H."/>
            <person name="Overmann J."/>
            <person name="Amann R."/>
            <person name="Jetten M.S.M."/>
            <person name="Mascher T."/>
            <person name="Medema M.H."/>
            <person name="Devos D.P."/>
            <person name="Kaster A.-K."/>
            <person name="Ovreas L."/>
            <person name="Rohde M."/>
            <person name="Galperin M.Y."/>
            <person name="Jogler C."/>
        </authorList>
    </citation>
    <scope>NUCLEOTIDE SEQUENCE [LARGE SCALE GENOMIC DNA]</scope>
    <source>
        <strain evidence="7 8">V22</strain>
    </source>
</reference>
<dbReference type="NCBIfam" id="TIGR02989">
    <property type="entry name" value="Sig-70_gvs1"/>
    <property type="match status" value="1"/>
</dbReference>
<dbReference type="GO" id="GO:0003677">
    <property type="term" value="F:DNA binding"/>
    <property type="evidence" value="ECO:0007669"/>
    <property type="project" value="InterPro"/>
</dbReference>
<comment type="similarity">
    <text evidence="1">Belongs to the sigma-70 factor family. ECF subfamily.</text>
</comment>
<dbReference type="Gene3D" id="1.10.1740.10">
    <property type="match status" value="1"/>
</dbReference>
<dbReference type="GO" id="GO:0006352">
    <property type="term" value="P:DNA-templated transcription initiation"/>
    <property type="evidence" value="ECO:0007669"/>
    <property type="project" value="InterPro"/>
</dbReference>
<evidence type="ECO:0000256" key="3">
    <source>
        <dbReference type="ARBA" id="ARBA00023082"/>
    </source>
</evidence>
<dbReference type="RefSeq" id="WP_145262140.1">
    <property type="nucleotide sequence ID" value="NZ_CP036316.1"/>
</dbReference>
<keyword evidence="4" id="KW-0804">Transcription</keyword>
<dbReference type="EMBL" id="CP036316">
    <property type="protein sequence ID" value="QDT64730.1"/>
    <property type="molecule type" value="Genomic_DNA"/>
</dbReference>
<evidence type="ECO:0000256" key="2">
    <source>
        <dbReference type="ARBA" id="ARBA00023015"/>
    </source>
</evidence>
<feature type="domain" description="RNA polymerase sigma-70 region 2" evidence="5">
    <location>
        <begin position="32"/>
        <end position="95"/>
    </location>
</feature>
<proteinExistence type="inferred from homology"/>
<evidence type="ECO:0000313" key="8">
    <source>
        <dbReference type="Proteomes" id="UP000319976"/>
    </source>
</evidence>
<dbReference type="InterPro" id="IPR013324">
    <property type="entry name" value="RNA_pol_sigma_r3/r4-like"/>
</dbReference>
<dbReference type="InterPro" id="IPR014284">
    <property type="entry name" value="RNA_pol_sigma-70_dom"/>
</dbReference>
<evidence type="ECO:0000259" key="5">
    <source>
        <dbReference type="Pfam" id="PF04542"/>
    </source>
</evidence>
<dbReference type="AlphaFoldDB" id="A0A517T8L7"/>
<feature type="domain" description="RNA polymerase sigma factor 70 region 4 type 2" evidence="6">
    <location>
        <begin position="123"/>
        <end position="176"/>
    </location>
</feature>
<dbReference type="InterPro" id="IPR014331">
    <property type="entry name" value="RNA_pol_sigma70_ECF_RHOBA"/>
</dbReference>
<dbReference type="PANTHER" id="PTHR43133">
    <property type="entry name" value="RNA POLYMERASE ECF-TYPE SIGMA FACTO"/>
    <property type="match status" value="1"/>
</dbReference>
<dbReference type="Gene3D" id="1.10.10.10">
    <property type="entry name" value="Winged helix-like DNA-binding domain superfamily/Winged helix DNA-binding domain"/>
    <property type="match status" value="1"/>
</dbReference>
<dbReference type="InterPro" id="IPR013325">
    <property type="entry name" value="RNA_pol_sigma_r2"/>
</dbReference>
<evidence type="ECO:0000256" key="4">
    <source>
        <dbReference type="ARBA" id="ARBA00023163"/>
    </source>
</evidence>
<dbReference type="SUPFAM" id="SSF88946">
    <property type="entry name" value="Sigma2 domain of RNA polymerase sigma factors"/>
    <property type="match status" value="1"/>
</dbReference>
<dbReference type="Pfam" id="PF08281">
    <property type="entry name" value="Sigma70_r4_2"/>
    <property type="match status" value="1"/>
</dbReference>
<protein>
    <submittedName>
        <fullName evidence="7">RNA polymerase sigma factor</fullName>
    </submittedName>
</protein>
<dbReference type="InterPro" id="IPR036388">
    <property type="entry name" value="WH-like_DNA-bd_sf"/>
</dbReference>
<keyword evidence="2" id="KW-0805">Transcription regulation</keyword>
<gene>
    <name evidence="7" type="ORF">V22_19710</name>
</gene>
<dbReference type="OrthoDB" id="6383365at2"/>
<dbReference type="Proteomes" id="UP000319976">
    <property type="component" value="Chromosome"/>
</dbReference>
<keyword evidence="8" id="KW-1185">Reference proteome</keyword>
<name>A0A517T8L7_9PLAN</name>
<evidence type="ECO:0000256" key="1">
    <source>
        <dbReference type="ARBA" id="ARBA00010641"/>
    </source>
</evidence>
<dbReference type="PANTHER" id="PTHR43133:SF51">
    <property type="entry name" value="RNA POLYMERASE SIGMA FACTOR"/>
    <property type="match status" value="1"/>
</dbReference>
<accession>A0A517T8L7</accession>
<dbReference type="NCBIfam" id="TIGR02937">
    <property type="entry name" value="sigma70-ECF"/>
    <property type="match status" value="1"/>
</dbReference>
<dbReference type="InterPro" id="IPR007627">
    <property type="entry name" value="RNA_pol_sigma70_r2"/>
</dbReference>
<evidence type="ECO:0000313" key="7">
    <source>
        <dbReference type="EMBL" id="QDT64730.1"/>
    </source>
</evidence>